<comment type="caution">
    <text evidence="1">The sequence shown here is derived from an EMBL/GenBank/DDBJ whole genome shotgun (WGS) entry which is preliminary data.</text>
</comment>
<organism evidence="1 2">
    <name type="scientific">Paenibacillus elgii</name>
    <dbReference type="NCBI Taxonomy" id="189691"/>
    <lineage>
        <taxon>Bacteria</taxon>
        <taxon>Bacillati</taxon>
        <taxon>Bacillota</taxon>
        <taxon>Bacilli</taxon>
        <taxon>Bacillales</taxon>
        <taxon>Paenibacillaceae</taxon>
        <taxon>Paenibacillus</taxon>
    </lineage>
</organism>
<proteinExistence type="predicted"/>
<dbReference type="EMBL" id="LQRA01000093">
    <property type="protein sequence ID" value="KZE73420.1"/>
    <property type="molecule type" value="Genomic_DNA"/>
</dbReference>
<evidence type="ECO:0000313" key="2">
    <source>
        <dbReference type="Proteomes" id="UP000076563"/>
    </source>
</evidence>
<dbReference type="Proteomes" id="UP000076563">
    <property type="component" value="Unassembled WGS sequence"/>
</dbReference>
<evidence type="ECO:0000313" key="1">
    <source>
        <dbReference type="EMBL" id="KZE73420.1"/>
    </source>
</evidence>
<keyword evidence="2" id="KW-1185">Reference proteome</keyword>
<protein>
    <submittedName>
        <fullName evidence="1">Uncharacterized protein</fullName>
    </submittedName>
</protein>
<gene>
    <name evidence="1" type="ORF">AV654_32610</name>
</gene>
<sequence length="63" mass="7284">MFGQVDWELNRKGWADLLIASMLSLFGNEKLSKNRQTLHADIRKTTALSSLFLFIDNYDVTLH</sequence>
<reference evidence="2" key="1">
    <citation type="submission" date="2016-01" db="EMBL/GenBank/DDBJ databases">
        <title>Draft genome of Chromobacterium sp. F49.</title>
        <authorList>
            <person name="Hong K.W."/>
        </authorList>
    </citation>
    <scope>NUCLEOTIDE SEQUENCE [LARGE SCALE GENOMIC DNA]</scope>
    <source>
        <strain evidence="2">M63</strain>
    </source>
</reference>
<name>A0A163UJP2_9BACL</name>
<accession>A0A163UJP2</accession>
<dbReference type="AlphaFoldDB" id="A0A163UJP2"/>